<keyword evidence="1" id="KW-1133">Transmembrane helix</keyword>
<dbReference type="SUPFAM" id="SSF56219">
    <property type="entry name" value="DNase I-like"/>
    <property type="match status" value="1"/>
</dbReference>
<dbReference type="Proteomes" id="UP000436088">
    <property type="component" value="Unassembled WGS sequence"/>
</dbReference>
<dbReference type="PANTHER" id="PTHR33116:SF78">
    <property type="entry name" value="OS12G0587133 PROTEIN"/>
    <property type="match status" value="1"/>
</dbReference>
<dbReference type="AlphaFoldDB" id="A0A6A2YFI8"/>
<gene>
    <name evidence="2" type="ORF">F3Y22_tig00111774pilonHSYRG00034</name>
</gene>
<dbReference type="InterPro" id="IPR036691">
    <property type="entry name" value="Endo/exonu/phosph_ase_sf"/>
</dbReference>
<sequence>MPSRHHRRRSMVIKLHLEDCLGLPVSDLGSVSRESAPSSTNLVKTVRPSFRRSVVARCWIAAIFRYGNGASIVDQGMGLLVVGVALAAGAAGSLIGLVVGCWVNLLYWASGLGLQNIIWKANPTFRRHFKDLGKHHKLKVTAIFETRISGDKADRSTGRRELKVAILHKRICQPKRDGAEGFMGPPRKPKPWKRRSLATGGDFNTTLDERRSKVDQTEIMGGANFTWKRGSLWKRFDRCLFNEEWAALFPISIVTHIDRVGSDHCPLLFHQPKRNDRTSDRPFRIRGIDKTLRRNYSERLIQLDTELRTQLDEVLAQEESLWIQKSRQQWVTHGDKNTKFFHASTMQCRRTNYINSLKTQDGSWCSDQNQFRTMIVEFCKELFSKPAATHRRYAVRGSFPDNPGNLQDKTTRLITKEEIKQVMLDMAPLKAPGVDGFHAMFYQRNWEMVDDSVCHFVTETSRHYSRNSGQILPRIRTKVMDFGRYLGVPLLHNRVTTATYQHIIQRVRDKLAGWVARSLSLAGRISLAKSVLATISFYTMQSTPLPKSTCNEIEKVIRNFIWDKSEEKQGISLVKWDSVCTPITHGGLGFKSLEDQNDAFLRKVAFNLITRPTQLWAQVLRSKYKWNESVPENITRKNCSRLWNGISVVWGMFVTAATLNIPEVSIEEMVDQGKWKWNMINPMLPQHIIHRLMATMTPKQEQAVDTPEWKWNPDRVFTVRSAYEVRKEHSPGAPEKLWKTIAQLQGLQRIKIFLWLVACGKILMNSERTRRHMDTDNK</sequence>
<accession>A0A6A2YFI8</accession>
<evidence type="ECO:0008006" key="4">
    <source>
        <dbReference type="Google" id="ProtNLM"/>
    </source>
</evidence>
<reference evidence="2" key="1">
    <citation type="submission" date="2019-09" db="EMBL/GenBank/DDBJ databases">
        <title>Draft genome information of white flower Hibiscus syriacus.</title>
        <authorList>
            <person name="Kim Y.-M."/>
        </authorList>
    </citation>
    <scope>NUCLEOTIDE SEQUENCE [LARGE SCALE GENOMIC DNA]</scope>
    <source>
        <strain evidence="2">YM2019G1</strain>
    </source>
</reference>
<comment type="caution">
    <text evidence="2">The sequence shown here is derived from an EMBL/GenBank/DDBJ whole genome shotgun (WGS) entry which is preliminary data.</text>
</comment>
<evidence type="ECO:0000256" key="1">
    <source>
        <dbReference type="SAM" id="Phobius"/>
    </source>
</evidence>
<dbReference type="EMBL" id="VEPZ02001424">
    <property type="protein sequence ID" value="KAE8673707.1"/>
    <property type="molecule type" value="Genomic_DNA"/>
</dbReference>
<feature type="transmembrane region" description="Helical" evidence="1">
    <location>
        <begin position="79"/>
        <end position="107"/>
    </location>
</feature>
<dbReference type="PANTHER" id="PTHR33116">
    <property type="entry name" value="REVERSE TRANSCRIPTASE ZINC-BINDING DOMAIN-CONTAINING PROTEIN-RELATED-RELATED"/>
    <property type="match status" value="1"/>
</dbReference>
<keyword evidence="3" id="KW-1185">Reference proteome</keyword>
<evidence type="ECO:0000313" key="2">
    <source>
        <dbReference type="EMBL" id="KAE8673707.1"/>
    </source>
</evidence>
<protein>
    <recommendedName>
        <fullName evidence="4">Reverse transcriptase zinc-binding domain-containing protein</fullName>
    </recommendedName>
</protein>
<organism evidence="2 3">
    <name type="scientific">Hibiscus syriacus</name>
    <name type="common">Rose of Sharon</name>
    <dbReference type="NCBI Taxonomy" id="106335"/>
    <lineage>
        <taxon>Eukaryota</taxon>
        <taxon>Viridiplantae</taxon>
        <taxon>Streptophyta</taxon>
        <taxon>Embryophyta</taxon>
        <taxon>Tracheophyta</taxon>
        <taxon>Spermatophyta</taxon>
        <taxon>Magnoliopsida</taxon>
        <taxon>eudicotyledons</taxon>
        <taxon>Gunneridae</taxon>
        <taxon>Pentapetalae</taxon>
        <taxon>rosids</taxon>
        <taxon>malvids</taxon>
        <taxon>Malvales</taxon>
        <taxon>Malvaceae</taxon>
        <taxon>Malvoideae</taxon>
        <taxon>Hibiscus</taxon>
    </lineage>
</organism>
<keyword evidence="1" id="KW-0812">Transmembrane</keyword>
<dbReference type="Gene3D" id="3.60.10.10">
    <property type="entry name" value="Endonuclease/exonuclease/phosphatase"/>
    <property type="match status" value="1"/>
</dbReference>
<evidence type="ECO:0000313" key="3">
    <source>
        <dbReference type="Proteomes" id="UP000436088"/>
    </source>
</evidence>
<name>A0A6A2YFI8_HIBSY</name>
<proteinExistence type="predicted"/>
<keyword evidence="1" id="KW-0472">Membrane</keyword>